<evidence type="ECO:0000313" key="2">
    <source>
        <dbReference type="EMBL" id="SCL36633.1"/>
    </source>
</evidence>
<name>A0A1C6T514_9ACTN</name>
<feature type="compositionally biased region" description="Pro residues" evidence="1">
    <location>
        <begin position="29"/>
        <end position="40"/>
    </location>
</feature>
<evidence type="ECO:0000256" key="1">
    <source>
        <dbReference type="SAM" id="MobiDB-lite"/>
    </source>
</evidence>
<dbReference type="EMBL" id="FMHT01000003">
    <property type="protein sequence ID" value="SCL36633.1"/>
    <property type="molecule type" value="Genomic_DNA"/>
</dbReference>
<keyword evidence="3" id="KW-1185">Reference proteome</keyword>
<sequence>MRRMPVVLGVIGLLGLTAGCGDGSDPSSPGSPQPASPAPPLGSAAPTGPPGVPGQPPASPTRPASDPPPAGGTAAPLPGTTAFPRPSGGEVPGGLPWGGRTLTGTVERDGDCLMLLVGARRWALTGDAARGLTAGQRVTVQGSLTTRPATCGDRELAQTIAVTRVIPG</sequence>
<accession>A0A1C6T514</accession>
<feature type="region of interest" description="Disordered" evidence="1">
    <location>
        <begin position="21"/>
        <end position="98"/>
    </location>
</feature>
<evidence type="ECO:0008006" key="4">
    <source>
        <dbReference type="Google" id="ProtNLM"/>
    </source>
</evidence>
<dbReference type="AlphaFoldDB" id="A0A1C6T514"/>
<dbReference type="RefSeq" id="WP_139129005.1">
    <property type="nucleotide sequence ID" value="NZ_FMHT01000003.1"/>
</dbReference>
<feature type="compositionally biased region" description="Low complexity" evidence="1">
    <location>
        <begin position="71"/>
        <end position="84"/>
    </location>
</feature>
<dbReference type="PROSITE" id="PS51257">
    <property type="entry name" value="PROKAR_LIPOPROTEIN"/>
    <property type="match status" value="1"/>
</dbReference>
<proteinExistence type="predicted"/>
<evidence type="ECO:0000313" key="3">
    <source>
        <dbReference type="Proteomes" id="UP000199699"/>
    </source>
</evidence>
<feature type="compositionally biased region" description="Pro residues" evidence="1">
    <location>
        <begin position="47"/>
        <end position="70"/>
    </location>
</feature>
<dbReference type="Proteomes" id="UP000199699">
    <property type="component" value="Unassembled WGS sequence"/>
</dbReference>
<organism evidence="2 3">
    <name type="scientific">Micromonospora nigra</name>
    <dbReference type="NCBI Taxonomy" id="145857"/>
    <lineage>
        <taxon>Bacteria</taxon>
        <taxon>Bacillati</taxon>
        <taxon>Actinomycetota</taxon>
        <taxon>Actinomycetes</taxon>
        <taxon>Micromonosporales</taxon>
        <taxon>Micromonosporaceae</taxon>
        <taxon>Micromonospora</taxon>
    </lineage>
</organism>
<gene>
    <name evidence="2" type="ORF">GA0070616_5538</name>
</gene>
<dbReference type="STRING" id="145857.GA0070616_5538"/>
<dbReference type="OrthoDB" id="3404657at2"/>
<reference evidence="2 3" key="1">
    <citation type="submission" date="2016-06" db="EMBL/GenBank/DDBJ databases">
        <authorList>
            <person name="Kjaerup R.B."/>
            <person name="Dalgaard T.S."/>
            <person name="Juul-Madsen H.R."/>
        </authorList>
    </citation>
    <scope>NUCLEOTIDE SEQUENCE [LARGE SCALE GENOMIC DNA]</scope>
    <source>
        <strain evidence="2 3">DSM 43818</strain>
    </source>
</reference>
<protein>
    <recommendedName>
        <fullName evidence="4">DUF5666 domain-containing protein</fullName>
    </recommendedName>
</protein>